<evidence type="ECO:0000313" key="2">
    <source>
        <dbReference type="EMBL" id="MFD1611952.1"/>
    </source>
</evidence>
<feature type="transmembrane region" description="Helical" evidence="1">
    <location>
        <begin position="215"/>
        <end position="240"/>
    </location>
</feature>
<accession>A0ABW4I330</accession>
<dbReference type="RefSeq" id="WP_380888523.1">
    <property type="nucleotide sequence ID" value="NZ_JBHUDY010000001.1"/>
</dbReference>
<keyword evidence="1" id="KW-0812">Transmembrane</keyword>
<keyword evidence="3" id="KW-1185">Reference proteome</keyword>
<sequence length="319" mass="34437">MYLSDLNIAGRDGGAALAPPPQAPVLPDPNVIARSVAARPAVWAGRAITFGLLIAVLWQLRTLDARQVIADIPSRPAFWIVFALWYATAPVADWVIFRRLWRIPADGLIALTRKFVGNELVLGYIGEAYFYTWARARAGLTSAPFGAIKDVAILSALVGNVVTLLMLAAAYPALGTLHLGLSGPTFAVSIAAVLVSSLGMMVFRRRLFGLSNGDLWFVAAVHFVRLALKTYLSALMWHFVLPGQPLELWVLLSALRLLLSRLPLLPNKDLVFAGLSVLLMGHDVEIATLMAMIASLTVAAHVAVGAAVLGADMVRWTRK</sequence>
<keyword evidence="1" id="KW-1133">Transmembrane helix</keyword>
<gene>
    <name evidence="2" type="ORF">ACFSCW_09075</name>
</gene>
<feature type="transmembrane region" description="Helical" evidence="1">
    <location>
        <begin position="286"/>
        <end position="309"/>
    </location>
</feature>
<dbReference type="EMBL" id="JBHUDY010000001">
    <property type="protein sequence ID" value="MFD1611952.1"/>
    <property type="molecule type" value="Genomic_DNA"/>
</dbReference>
<feature type="transmembrane region" description="Helical" evidence="1">
    <location>
        <begin position="151"/>
        <end position="174"/>
    </location>
</feature>
<dbReference type="Proteomes" id="UP001597115">
    <property type="component" value="Unassembled WGS sequence"/>
</dbReference>
<comment type="caution">
    <text evidence="2">The sequence shown here is derived from an EMBL/GenBank/DDBJ whole genome shotgun (WGS) entry which is preliminary data.</text>
</comment>
<feature type="transmembrane region" description="Helical" evidence="1">
    <location>
        <begin position="41"/>
        <end position="58"/>
    </location>
</feature>
<proteinExistence type="predicted"/>
<feature type="transmembrane region" description="Helical" evidence="1">
    <location>
        <begin position="186"/>
        <end position="203"/>
    </location>
</feature>
<reference evidence="3" key="1">
    <citation type="journal article" date="2019" name="Int. J. Syst. Evol. Microbiol.">
        <title>The Global Catalogue of Microorganisms (GCM) 10K type strain sequencing project: providing services to taxonomists for standard genome sequencing and annotation.</title>
        <authorList>
            <consortium name="The Broad Institute Genomics Platform"/>
            <consortium name="The Broad Institute Genome Sequencing Center for Infectious Disease"/>
            <person name="Wu L."/>
            <person name="Ma J."/>
        </authorList>
    </citation>
    <scope>NUCLEOTIDE SEQUENCE [LARGE SCALE GENOMIC DNA]</scope>
    <source>
        <strain evidence="3">CGMCC 1.16275</strain>
    </source>
</reference>
<evidence type="ECO:0000256" key="1">
    <source>
        <dbReference type="SAM" id="Phobius"/>
    </source>
</evidence>
<feature type="transmembrane region" description="Helical" evidence="1">
    <location>
        <begin position="78"/>
        <end position="97"/>
    </location>
</feature>
<protein>
    <recommendedName>
        <fullName evidence="4">Flippase-like domain-containing protein</fullName>
    </recommendedName>
</protein>
<evidence type="ECO:0008006" key="4">
    <source>
        <dbReference type="Google" id="ProtNLM"/>
    </source>
</evidence>
<organism evidence="2 3">
    <name type="scientific">Sphingomonas tabacisoli</name>
    <dbReference type="NCBI Taxonomy" id="2249466"/>
    <lineage>
        <taxon>Bacteria</taxon>
        <taxon>Pseudomonadati</taxon>
        <taxon>Pseudomonadota</taxon>
        <taxon>Alphaproteobacteria</taxon>
        <taxon>Sphingomonadales</taxon>
        <taxon>Sphingomonadaceae</taxon>
        <taxon>Sphingomonas</taxon>
    </lineage>
</organism>
<keyword evidence="1" id="KW-0472">Membrane</keyword>
<evidence type="ECO:0000313" key="3">
    <source>
        <dbReference type="Proteomes" id="UP001597115"/>
    </source>
</evidence>
<name>A0ABW4I330_9SPHN</name>